<dbReference type="EMBL" id="NMUQ01000002">
    <property type="protein sequence ID" value="OXM13952.1"/>
    <property type="molecule type" value="Genomic_DNA"/>
</dbReference>
<dbReference type="AlphaFoldDB" id="A0A229NVS0"/>
<protein>
    <recommendedName>
        <fullName evidence="4">Tyrosine protein kinase</fullName>
    </recommendedName>
</protein>
<reference evidence="2 3" key="1">
    <citation type="submission" date="2017-07" db="EMBL/GenBank/DDBJ databases">
        <title>Paenibacillus herberti R33 genome sequencing and assembly.</title>
        <authorList>
            <person name="Su W."/>
        </authorList>
    </citation>
    <scope>NUCLEOTIDE SEQUENCE [LARGE SCALE GENOMIC DNA]</scope>
    <source>
        <strain evidence="2 3">R33</strain>
    </source>
</reference>
<evidence type="ECO:0000313" key="2">
    <source>
        <dbReference type="EMBL" id="OXM13952.1"/>
    </source>
</evidence>
<comment type="caution">
    <text evidence="2">The sequence shown here is derived from an EMBL/GenBank/DDBJ whole genome shotgun (WGS) entry which is preliminary data.</text>
</comment>
<dbReference type="OrthoDB" id="2680668at2"/>
<feature type="compositionally biased region" description="Gly residues" evidence="1">
    <location>
        <begin position="164"/>
        <end position="178"/>
    </location>
</feature>
<gene>
    <name evidence="2" type="ORF">CGZ75_13155</name>
</gene>
<feature type="compositionally biased region" description="Basic residues" evidence="1">
    <location>
        <begin position="181"/>
        <end position="205"/>
    </location>
</feature>
<sequence>MNPNYPYYYPNEPYRNTPNGPIQGSVFPGLGEAFPYNNNSPQTLFAPPAKFPTSSPAPSIGPLATLPAVAEKSTKSGSLFSLDKLSDLKGIVDRIGGLDGIIGTMTKAQKVIGGVQQMAPLIKLMMGSFGKKDADDSKLVDLEDDEWTPPKKRKSTKKKRRTSSGGGGGFAKGGGGSSKSGSKRRPSSKKRPGSKSGSKSKKRRK</sequence>
<dbReference type="Proteomes" id="UP000215145">
    <property type="component" value="Unassembled WGS sequence"/>
</dbReference>
<evidence type="ECO:0000313" key="3">
    <source>
        <dbReference type="Proteomes" id="UP000215145"/>
    </source>
</evidence>
<accession>A0A229NVS0</accession>
<keyword evidence="3" id="KW-1185">Reference proteome</keyword>
<proteinExistence type="predicted"/>
<organism evidence="2 3">
    <name type="scientific">Paenibacillus herberti</name>
    <dbReference type="NCBI Taxonomy" id="1619309"/>
    <lineage>
        <taxon>Bacteria</taxon>
        <taxon>Bacillati</taxon>
        <taxon>Bacillota</taxon>
        <taxon>Bacilli</taxon>
        <taxon>Bacillales</taxon>
        <taxon>Paenibacillaceae</taxon>
        <taxon>Paenibacillus</taxon>
    </lineage>
</organism>
<evidence type="ECO:0000256" key="1">
    <source>
        <dbReference type="SAM" id="MobiDB-lite"/>
    </source>
</evidence>
<name>A0A229NVS0_9BACL</name>
<feature type="compositionally biased region" description="Basic residues" evidence="1">
    <location>
        <begin position="150"/>
        <end position="162"/>
    </location>
</feature>
<dbReference type="RefSeq" id="WP_089524776.1">
    <property type="nucleotide sequence ID" value="NZ_NMUQ01000002.1"/>
</dbReference>
<evidence type="ECO:0008006" key="4">
    <source>
        <dbReference type="Google" id="ProtNLM"/>
    </source>
</evidence>
<feature type="region of interest" description="Disordered" evidence="1">
    <location>
        <begin position="141"/>
        <end position="205"/>
    </location>
</feature>